<dbReference type="STRING" id="1423730.FC75_GL001759"/>
<evidence type="ECO:0000313" key="10">
    <source>
        <dbReference type="Proteomes" id="UP000050865"/>
    </source>
</evidence>
<name>A0A0R2F4Q3_9LACO</name>
<dbReference type="PATRIC" id="fig|1423730.4.peg.1835"/>
<evidence type="ECO:0000313" key="9">
    <source>
        <dbReference type="EMBL" id="KRN22710.1"/>
    </source>
</evidence>
<keyword evidence="2" id="KW-0964">Secreted</keyword>
<dbReference type="Pfam" id="PF00746">
    <property type="entry name" value="Gram_pos_anchor"/>
    <property type="match status" value="1"/>
</dbReference>
<keyword evidence="6" id="KW-0812">Transmembrane</keyword>
<keyword evidence="6" id="KW-1133">Transmembrane helix</keyword>
<dbReference type="InterPro" id="IPR019931">
    <property type="entry name" value="LPXTG_anchor"/>
</dbReference>
<feature type="domain" description="Gram-positive cocci surface proteins LPxTG" evidence="8">
    <location>
        <begin position="114"/>
        <end position="153"/>
    </location>
</feature>
<dbReference type="NCBIfam" id="TIGR01167">
    <property type="entry name" value="LPXTG_anchor"/>
    <property type="match status" value="1"/>
</dbReference>
<keyword evidence="6" id="KW-0472">Membrane</keyword>
<evidence type="ECO:0000259" key="8">
    <source>
        <dbReference type="Pfam" id="PF00746"/>
    </source>
</evidence>
<evidence type="ECO:0000256" key="3">
    <source>
        <dbReference type="ARBA" id="ARBA00022729"/>
    </source>
</evidence>
<keyword evidence="3 7" id="KW-0732">Signal</keyword>
<dbReference type="AlphaFoldDB" id="A0A0R2F4Q3"/>
<keyword evidence="10" id="KW-1185">Reference proteome</keyword>
<dbReference type="RefSeq" id="WP_054664062.1">
    <property type="nucleotide sequence ID" value="NZ_AYZJ01000030.1"/>
</dbReference>
<feature type="region of interest" description="Disordered" evidence="5">
    <location>
        <begin position="29"/>
        <end position="122"/>
    </location>
</feature>
<feature type="compositionally biased region" description="Acidic residues" evidence="5">
    <location>
        <begin position="45"/>
        <end position="88"/>
    </location>
</feature>
<feature type="signal peptide" evidence="7">
    <location>
        <begin position="1"/>
        <end position="27"/>
    </location>
</feature>
<accession>A0A0R2F4Q3</accession>
<keyword evidence="1" id="KW-0134">Cell wall</keyword>
<evidence type="ECO:0000256" key="7">
    <source>
        <dbReference type="SAM" id="SignalP"/>
    </source>
</evidence>
<proteinExistence type="predicted"/>
<evidence type="ECO:0000256" key="5">
    <source>
        <dbReference type="SAM" id="MobiDB-lite"/>
    </source>
</evidence>
<organism evidence="9 10">
    <name type="scientific">Lacticaseibacillus camelliae DSM 22697 = JCM 13995</name>
    <dbReference type="NCBI Taxonomy" id="1423730"/>
    <lineage>
        <taxon>Bacteria</taxon>
        <taxon>Bacillati</taxon>
        <taxon>Bacillota</taxon>
        <taxon>Bacilli</taxon>
        <taxon>Lactobacillales</taxon>
        <taxon>Lactobacillaceae</taxon>
        <taxon>Lacticaseibacillus</taxon>
    </lineage>
</organism>
<reference evidence="9 10" key="1">
    <citation type="journal article" date="2015" name="Genome Announc.">
        <title>Expanding the biotechnology potential of lactobacilli through comparative genomics of 213 strains and associated genera.</title>
        <authorList>
            <person name="Sun Z."/>
            <person name="Harris H.M."/>
            <person name="McCann A."/>
            <person name="Guo C."/>
            <person name="Argimon S."/>
            <person name="Zhang W."/>
            <person name="Yang X."/>
            <person name="Jeffery I.B."/>
            <person name="Cooney J.C."/>
            <person name="Kagawa T.F."/>
            <person name="Liu W."/>
            <person name="Song Y."/>
            <person name="Salvetti E."/>
            <person name="Wrobel A."/>
            <person name="Rasinkangas P."/>
            <person name="Parkhill J."/>
            <person name="Rea M.C."/>
            <person name="O'Sullivan O."/>
            <person name="Ritari J."/>
            <person name="Douillard F.P."/>
            <person name="Paul Ross R."/>
            <person name="Yang R."/>
            <person name="Briner A.E."/>
            <person name="Felis G.E."/>
            <person name="de Vos W.M."/>
            <person name="Barrangou R."/>
            <person name="Klaenhammer T.R."/>
            <person name="Caufield P.W."/>
            <person name="Cui Y."/>
            <person name="Zhang H."/>
            <person name="O'Toole P.W."/>
        </authorList>
    </citation>
    <scope>NUCLEOTIDE SEQUENCE [LARGE SCALE GENOMIC DNA]</scope>
    <source>
        <strain evidence="9 10">DSM 22697</strain>
    </source>
</reference>
<feature type="chain" id="PRO_5006416797" description="Gram-positive cocci surface proteins LPxTG domain-containing protein" evidence="7">
    <location>
        <begin position="28"/>
        <end position="154"/>
    </location>
</feature>
<feature type="transmembrane region" description="Helical" evidence="6">
    <location>
        <begin position="127"/>
        <end position="149"/>
    </location>
</feature>
<keyword evidence="4" id="KW-0572">Peptidoglycan-anchor</keyword>
<evidence type="ECO:0000256" key="4">
    <source>
        <dbReference type="ARBA" id="ARBA00023088"/>
    </source>
</evidence>
<comment type="caution">
    <text evidence="9">The sequence shown here is derived from an EMBL/GenBank/DDBJ whole genome shotgun (WGS) entry which is preliminary data.</text>
</comment>
<evidence type="ECO:0000256" key="6">
    <source>
        <dbReference type="SAM" id="Phobius"/>
    </source>
</evidence>
<sequence length="154" mass="15942">MSKITPLRWLSTLAAAFILTGGQAVLAADKNPQTKDSNVGIVIVDDSDPQDPDPIDPDPVDPDPVDPDPVDPEDPDTPTDPQDQEENDSAAIVPPSQDDDTPSGGNAATTTDEEKQADSALPQAGSYSSIGLITAGLLVLGALSGVLFLDRKKG</sequence>
<protein>
    <recommendedName>
        <fullName evidence="8">Gram-positive cocci surface proteins LPxTG domain-containing protein</fullName>
    </recommendedName>
</protein>
<evidence type="ECO:0000256" key="2">
    <source>
        <dbReference type="ARBA" id="ARBA00022525"/>
    </source>
</evidence>
<dbReference type="EMBL" id="AYZJ01000030">
    <property type="protein sequence ID" value="KRN22710.1"/>
    <property type="molecule type" value="Genomic_DNA"/>
</dbReference>
<evidence type="ECO:0000256" key="1">
    <source>
        <dbReference type="ARBA" id="ARBA00022512"/>
    </source>
</evidence>
<dbReference type="Proteomes" id="UP000050865">
    <property type="component" value="Unassembled WGS sequence"/>
</dbReference>
<gene>
    <name evidence="9" type="ORF">FC75_GL001759</name>
</gene>